<accession>A0ABX7RCR4</accession>
<dbReference type="InterPro" id="IPR046703">
    <property type="entry name" value="DUF6776"/>
</dbReference>
<evidence type="ECO:0008006" key="5">
    <source>
        <dbReference type="Google" id="ProtNLM"/>
    </source>
</evidence>
<sequence>MNKPPRKAPPPRFTIVQQRPDRRPLIVSVLVVAWLASLTVAWLGAERRAAPRLPELTAQLDAARVQLDHWRDKAETLEQREATLTRSDQISRVANKQVQSELAEREEEISDLRSNIAFYERLVGATGQAKGLSVHSAQFTPETGGTWRYQIVLTQNLNKGAISRGKLRFNVEGVRDGKLTSIGWNELHQRNDWPAQDYSFRYFQQLGGSVMLPAGFTPQRVRVSLQNGDVAIEQSLGWSHGGTIASL</sequence>
<dbReference type="RefSeq" id="WP_200608753.1">
    <property type="nucleotide sequence ID" value="NZ_CP071517.1"/>
</dbReference>
<proteinExistence type="predicted"/>
<feature type="coiled-coil region" evidence="1">
    <location>
        <begin position="53"/>
        <end position="122"/>
    </location>
</feature>
<dbReference type="Pfam" id="PF20567">
    <property type="entry name" value="DUF6776"/>
    <property type="match status" value="1"/>
</dbReference>
<dbReference type="EMBL" id="CP071517">
    <property type="protein sequence ID" value="QSX74757.1"/>
    <property type="molecule type" value="Genomic_DNA"/>
</dbReference>
<keyword evidence="1" id="KW-0175">Coiled coil</keyword>
<evidence type="ECO:0000256" key="1">
    <source>
        <dbReference type="SAM" id="Coils"/>
    </source>
</evidence>
<evidence type="ECO:0000256" key="2">
    <source>
        <dbReference type="SAM" id="Phobius"/>
    </source>
</evidence>
<feature type="transmembrane region" description="Helical" evidence="2">
    <location>
        <begin position="25"/>
        <end position="45"/>
    </location>
</feature>
<gene>
    <name evidence="3" type="ORF">HIV01_016600</name>
</gene>
<keyword evidence="2" id="KW-0812">Transmembrane</keyword>
<name>A0ABX7RCR4_9GAMM</name>
<keyword evidence="2" id="KW-1133">Transmembrane helix</keyword>
<keyword evidence="4" id="KW-1185">Reference proteome</keyword>
<organism evidence="3 4">
    <name type="scientific">Lysobacter arenosi</name>
    <dbReference type="NCBI Taxonomy" id="2795387"/>
    <lineage>
        <taxon>Bacteria</taxon>
        <taxon>Pseudomonadati</taxon>
        <taxon>Pseudomonadota</taxon>
        <taxon>Gammaproteobacteria</taxon>
        <taxon>Lysobacterales</taxon>
        <taxon>Lysobacteraceae</taxon>
        <taxon>Lysobacter</taxon>
    </lineage>
</organism>
<evidence type="ECO:0000313" key="3">
    <source>
        <dbReference type="EMBL" id="QSX74757.1"/>
    </source>
</evidence>
<dbReference type="Proteomes" id="UP000663400">
    <property type="component" value="Chromosome"/>
</dbReference>
<protein>
    <recommendedName>
        <fullName evidence="5">Transmembrane protein</fullName>
    </recommendedName>
</protein>
<evidence type="ECO:0000313" key="4">
    <source>
        <dbReference type="Proteomes" id="UP000663400"/>
    </source>
</evidence>
<keyword evidence="2" id="KW-0472">Membrane</keyword>
<reference evidence="3 4" key="1">
    <citation type="submission" date="2021-02" db="EMBL/GenBank/DDBJ databases">
        <title>Lysobacter arenosi sp. nov., isolated from soil of gangwondo yeongwol, south Korea.</title>
        <authorList>
            <person name="Kim K.R."/>
            <person name="Kim K.H."/>
            <person name="Jeon C.O."/>
        </authorList>
    </citation>
    <scope>NUCLEOTIDE SEQUENCE [LARGE SCALE GENOMIC DNA]</scope>
    <source>
        <strain evidence="3 4">R7</strain>
    </source>
</reference>